<feature type="domain" description="Core" evidence="1">
    <location>
        <begin position="13"/>
        <end position="116"/>
    </location>
</feature>
<dbReference type="OrthoDB" id="9801228at2"/>
<dbReference type="PROSITE" id="PS01152">
    <property type="entry name" value="HESB"/>
    <property type="match status" value="1"/>
</dbReference>
<dbReference type="InterPro" id="IPR000361">
    <property type="entry name" value="ATAP_core_dom"/>
</dbReference>
<gene>
    <name evidence="2" type="ORF">A8C56_19950</name>
</gene>
<dbReference type="SUPFAM" id="SSF89360">
    <property type="entry name" value="HesB-like domain"/>
    <property type="match status" value="1"/>
</dbReference>
<dbReference type="GO" id="GO:0005506">
    <property type="term" value="F:iron ion binding"/>
    <property type="evidence" value="ECO:0007669"/>
    <property type="project" value="TreeGrafter"/>
</dbReference>
<sequence>MTEIAKNTIPGNIYVSESAKKRIKEILAEKEAADEAGYFLRVSVVSGGCSGLSYRLDFDKEQKPMDQVFEDNGVKVVTDMKSLLYLLDTTLEFSEGLSGKGFYFNNPNASRTCACGESFAV</sequence>
<dbReference type="AlphaFoldDB" id="A0A1A9I5J0"/>
<dbReference type="PANTHER" id="PTHR43011:SF1">
    <property type="entry name" value="IRON-SULFUR CLUSTER ASSEMBLY 2 HOMOLOG, MITOCHONDRIAL"/>
    <property type="match status" value="1"/>
</dbReference>
<dbReference type="Proteomes" id="UP000077667">
    <property type="component" value="Chromosome"/>
</dbReference>
<evidence type="ECO:0000259" key="1">
    <source>
        <dbReference type="Pfam" id="PF01521"/>
    </source>
</evidence>
<proteinExistence type="predicted"/>
<dbReference type="GO" id="GO:0051537">
    <property type="term" value="F:2 iron, 2 sulfur cluster binding"/>
    <property type="evidence" value="ECO:0007669"/>
    <property type="project" value="UniProtKB-ARBA"/>
</dbReference>
<keyword evidence="3" id="KW-1185">Reference proteome</keyword>
<dbReference type="Pfam" id="PF01521">
    <property type="entry name" value="Fe-S_biosyn"/>
    <property type="match status" value="1"/>
</dbReference>
<evidence type="ECO:0000313" key="2">
    <source>
        <dbReference type="EMBL" id="ANH82957.1"/>
    </source>
</evidence>
<dbReference type="PANTHER" id="PTHR43011">
    <property type="entry name" value="IRON-SULFUR CLUSTER ASSEMBLY 2 HOMOLOG, MITOCHONDRIAL"/>
    <property type="match status" value="1"/>
</dbReference>
<protein>
    <submittedName>
        <fullName evidence="2">Heme biosynthesis protein HemY</fullName>
    </submittedName>
</protein>
<dbReference type="GO" id="GO:0051539">
    <property type="term" value="F:4 iron, 4 sulfur cluster binding"/>
    <property type="evidence" value="ECO:0007669"/>
    <property type="project" value="TreeGrafter"/>
</dbReference>
<dbReference type="InterPro" id="IPR016092">
    <property type="entry name" value="ATAP"/>
</dbReference>
<dbReference type="KEGG" id="nia:A8C56_19950"/>
<dbReference type="NCBIfam" id="TIGR00049">
    <property type="entry name" value="iron-sulfur cluster assembly accessory protein"/>
    <property type="match status" value="1"/>
</dbReference>
<organism evidence="2 3">
    <name type="scientific">Niabella ginsenosidivorans</name>
    <dbReference type="NCBI Taxonomy" id="1176587"/>
    <lineage>
        <taxon>Bacteria</taxon>
        <taxon>Pseudomonadati</taxon>
        <taxon>Bacteroidota</taxon>
        <taxon>Chitinophagia</taxon>
        <taxon>Chitinophagales</taxon>
        <taxon>Chitinophagaceae</taxon>
        <taxon>Niabella</taxon>
    </lineage>
</organism>
<dbReference type="InterPro" id="IPR035903">
    <property type="entry name" value="HesB-like_dom_sf"/>
</dbReference>
<accession>A0A1A9I5J0</accession>
<reference evidence="2 3" key="1">
    <citation type="submission" date="2016-05" db="EMBL/GenBank/DDBJ databases">
        <title>Niabella ginsenosidivorans BS26 whole genome sequencing.</title>
        <authorList>
            <person name="Im W.T."/>
            <person name="Siddiqi M.Z."/>
        </authorList>
    </citation>
    <scope>NUCLEOTIDE SEQUENCE [LARGE SCALE GENOMIC DNA]</scope>
    <source>
        <strain evidence="2 3">BS26</strain>
    </source>
</reference>
<evidence type="ECO:0000313" key="3">
    <source>
        <dbReference type="Proteomes" id="UP000077667"/>
    </source>
</evidence>
<dbReference type="GO" id="GO:0016226">
    <property type="term" value="P:iron-sulfur cluster assembly"/>
    <property type="evidence" value="ECO:0007669"/>
    <property type="project" value="InterPro"/>
</dbReference>
<dbReference type="InterPro" id="IPR017870">
    <property type="entry name" value="FeS_cluster_insertion_CS"/>
</dbReference>
<dbReference type="RefSeq" id="WP_067760013.1">
    <property type="nucleotide sequence ID" value="NZ_CP015772.1"/>
</dbReference>
<dbReference type="Gene3D" id="2.60.300.12">
    <property type="entry name" value="HesB-like domain"/>
    <property type="match status" value="1"/>
</dbReference>
<name>A0A1A9I5J0_9BACT</name>
<dbReference type="STRING" id="1176587.A8C56_19950"/>
<dbReference type="EMBL" id="CP015772">
    <property type="protein sequence ID" value="ANH82957.1"/>
    <property type="molecule type" value="Genomic_DNA"/>
</dbReference>